<dbReference type="Gene3D" id="3.40.50.1820">
    <property type="entry name" value="alpha/beta hydrolase"/>
    <property type="match status" value="1"/>
</dbReference>
<keyword evidence="3" id="KW-1185">Reference proteome</keyword>
<dbReference type="RefSeq" id="WP_279253774.1">
    <property type="nucleotide sequence ID" value="NZ_SHNP01000006.1"/>
</dbReference>
<protein>
    <submittedName>
        <fullName evidence="2">Alpha/beta hydrolase</fullName>
    </submittedName>
</protein>
<dbReference type="InterPro" id="IPR050228">
    <property type="entry name" value="Carboxylesterase_BioH"/>
</dbReference>
<dbReference type="GO" id="GO:0016787">
    <property type="term" value="F:hydrolase activity"/>
    <property type="evidence" value="ECO:0007669"/>
    <property type="project" value="UniProtKB-KW"/>
</dbReference>
<name>A0ABT3SYN6_9GAMM</name>
<proteinExistence type="predicted"/>
<dbReference type="PANTHER" id="PTHR43194:SF2">
    <property type="entry name" value="PEROXISOMAL MEMBRANE PROTEIN LPX1"/>
    <property type="match status" value="1"/>
</dbReference>
<keyword evidence="2" id="KW-0378">Hydrolase</keyword>
<feature type="domain" description="AB hydrolase-1" evidence="1">
    <location>
        <begin position="64"/>
        <end position="293"/>
    </location>
</feature>
<dbReference type="Proteomes" id="UP001143307">
    <property type="component" value="Unassembled WGS sequence"/>
</dbReference>
<dbReference type="Pfam" id="PF00561">
    <property type="entry name" value="Abhydrolase_1"/>
    <property type="match status" value="1"/>
</dbReference>
<dbReference type="PRINTS" id="PR00111">
    <property type="entry name" value="ABHYDROLASE"/>
</dbReference>
<dbReference type="InterPro" id="IPR029058">
    <property type="entry name" value="AB_hydrolase_fold"/>
</dbReference>
<evidence type="ECO:0000313" key="2">
    <source>
        <dbReference type="EMBL" id="MCX2975113.1"/>
    </source>
</evidence>
<sequence length="312" mass="33952">MRRWSKYLAWTALLLLIIAAAAYVFARAGLKELDGNARDELGGLYLQTEQGVLSYTREGNSGAPAIILVHGFSTPKFVWEQVTPYLLEAGYQVITYDHFGRGFSDRPEVPYDSALYQGELASLITGLELVTPLTLVGYSMGGANVVDYSASNPEEIKQLVLIAPAGYMPDAGSRSVLTAPLLGEWLFTLIGRQYAYAGIEAEVSAGRAPDDMLPKFEEQASYKGYTDAMLSTLRNYPMDDLSQRYQVLGTTDIPVTAIWGTADEIVPYDGAALMAEDLPQLKLITIEDANHNMTFGQASVVTEALLAALDAP</sequence>
<dbReference type="SUPFAM" id="SSF53474">
    <property type="entry name" value="alpha/beta-Hydrolases"/>
    <property type="match status" value="1"/>
</dbReference>
<organism evidence="2 3">
    <name type="scientific">Candidatus Seongchinamella marina</name>
    <dbReference type="NCBI Taxonomy" id="2518990"/>
    <lineage>
        <taxon>Bacteria</taxon>
        <taxon>Pseudomonadati</taxon>
        <taxon>Pseudomonadota</taxon>
        <taxon>Gammaproteobacteria</taxon>
        <taxon>Cellvibrionales</taxon>
        <taxon>Halieaceae</taxon>
        <taxon>Seongchinamella</taxon>
    </lineage>
</organism>
<comment type="caution">
    <text evidence="2">The sequence shown here is derived from an EMBL/GenBank/DDBJ whole genome shotgun (WGS) entry which is preliminary data.</text>
</comment>
<dbReference type="InterPro" id="IPR000073">
    <property type="entry name" value="AB_hydrolase_1"/>
</dbReference>
<gene>
    <name evidence="2" type="ORF">EYC87_16125</name>
</gene>
<dbReference type="PANTHER" id="PTHR43194">
    <property type="entry name" value="HYDROLASE ALPHA/BETA FOLD FAMILY"/>
    <property type="match status" value="1"/>
</dbReference>
<accession>A0ABT3SYN6</accession>
<evidence type="ECO:0000259" key="1">
    <source>
        <dbReference type="Pfam" id="PF00561"/>
    </source>
</evidence>
<evidence type="ECO:0000313" key="3">
    <source>
        <dbReference type="Proteomes" id="UP001143307"/>
    </source>
</evidence>
<dbReference type="EMBL" id="SHNP01000006">
    <property type="protein sequence ID" value="MCX2975113.1"/>
    <property type="molecule type" value="Genomic_DNA"/>
</dbReference>
<reference evidence="2" key="1">
    <citation type="submission" date="2019-02" db="EMBL/GenBank/DDBJ databases">
        <authorList>
            <person name="Li S.-H."/>
        </authorList>
    </citation>
    <scope>NUCLEOTIDE SEQUENCE</scope>
    <source>
        <strain evidence="2">IMCC8485</strain>
    </source>
</reference>